<dbReference type="Proteomes" id="UP000000589">
    <property type="component" value="Chromosome 7"/>
</dbReference>
<dbReference type="MGI" id="MGI:104571">
    <property type="gene designation" value="Clcn4"/>
</dbReference>
<protein>
    <submittedName>
        <fullName evidence="1">Chloride channel, voltage-sensitive 4</fullName>
    </submittedName>
</protein>
<evidence type="ECO:0000313" key="3">
    <source>
        <dbReference type="Proteomes" id="UP000000589"/>
    </source>
</evidence>
<dbReference type="Antibodypedia" id="23690">
    <property type="antibodies" value="178 antibodies from 30 providers"/>
</dbReference>
<dbReference type="SMR" id="A0A1B0GRB0"/>
<sequence length="37" mass="4639">MDFLEEPFPDVGTYEDFHTIDWLREKSRDTDRHRKQK</sequence>
<dbReference type="Bgee" id="ENSMUSG00000000605">
    <property type="expression patterns" value="Expressed in barrel cortex and 261 other cell types or tissues"/>
</dbReference>
<evidence type="ECO:0000313" key="2">
    <source>
        <dbReference type="MGI" id="MGI:104571"/>
    </source>
</evidence>
<dbReference type="ExpressionAtlas" id="A0A1B0GRB0">
    <property type="expression patterns" value="baseline and differential"/>
</dbReference>
<proteinExistence type="predicted"/>
<name>A0A1B0GRB0_MOUSE</name>
<reference evidence="1 3" key="2">
    <citation type="journal article" date="2011" name="PLoS Biol.">
        <title>Modernizing reference genome assemblies.</title>
        <authorList>
            <person name="Church D.M."/>
            <person name="Schneider V.A."/>
            <person name="Graves T."/>
            <person name="Auger K."/>
            <person name="Cunningham F."/>
            <person name="Bouk N."/>
            <person name="Chen H.C."/>
            <person name="Agarwala R."/>
            <person name="McLaren W.M."/>
            <person name="Ritchie G.R."/>
            <person name="Albracht D."/>
            <person name="Kremitzki M."/>
            <person name="Rock S."/>
            <person name="Kotkiewicz H."/>
            <person name="Kremitzki C."/>
            <person name="Wollam A."/>
            <person name="Trani L."/>
            <person name="Fulton L."/>
            <person name="Fulton R."/>
            <person name="Matthews L."/>
            <person name="Whitehead S."/>
            <person name="Chow W."/>
            <person name="Torrance J."/>
            <person name="Dunn M."/>
            <person name="Harden G."/>
            <person name="Threadgold G."/>
            <person name="Wood J."/>
            <person name="Collins J."/>
            <person name="Heath P."/>
            <person name="Griffiths G."/>
            <person name="Pelan S."/>
            <person name="Grafham D."/>
            <person name="Eichler E.E."/>
            <person name="Weinstock G."/>
            <person name="Mardis E.R."/>
            <person name="Wilson R.K."/>
            <person name="Howe K."/>
            <person name="Flicek P."/>
            <person name="Hubbard T."/>
        </authorList>
    </citation>
    <scope>NUCLEOTIDE SEQUENCE [LARGE SCALE GENOMIC DNA]</scope>
    <source>
        <strain evidence="1 3">C57BL/6J</strain>
    </source>
</reference>
<dbReference type="VEuPathDB" id="HostDB:ENSMUSG00000000605"/>
<dbReference type="Ensembl" id="ENSMUST00000209916.2">
    <property type="protein sequence ID" value="ENSMUSP00000147449.2"/>
    <property type="gene ID" value="ENSMUSG00000000605.10"/>
</dbReference>
<dbReference type="AlphaFoldDB" id="A0A1B0GRB0"/>
<evidence type="ECO:0000313" key="1">
    <source>
        <dbReference type="Ensembl" id="ENSMUSP00000147449.2"/>
    </source>
</evidence>
<organism evidence="1 3">
    <name type="scientific">Mus musculus</name>
    <name type="common">Mouse</name>
    <dbReference type="NCBI Taxonomy" id="10090"/>
    <lineage>
        <taxon>Eukaryota</taxon>
        <taxon>Metazoa</taxon>
        <taxon>Chordata</taxon>
        <taxon>Craniata</taxon>
        <taxon>Vertebrata</taxon>
        <taxon>Euteleostomi</taxon>
        <taxon>Mammalia</taxon>
        <taxon>Eutheria</taxon>
        <taxon>Euarchontoglires</taxon>
        <taxon>Glires</taxon>
        <taxon>Rodentia</taxon>
        <taxon>Myomorpha</taxon>
        <taxon>Muroidea</taxon>
        <taxon>Muridae</taxon>
        <taxon>Murinae</taxon>
        <taxon>Mus</taxon>
        <taxon>Mus</taxon>
    </lineage>
</organism>
<dbReference type="GeneTree" id="ENSGT00940000158265"/>
<keyword evidence="3" id="KW-1185">Reference proteome</keyword>
<reference evidence="1" key="4">
    <citation type="submission" date="2025-09" db="UniProtKB">
        <authorList>
            <consortium name="Ensembl"/>
        </authorList>
    </citation>
    <scope>IDENTIFICATION</scope>
    <source>
        <strain evidence="1">C57BL/6J</strain>
    </source>
</reference>
<dbReference type="ProteomicsDB" id="324662"/>
<dbReference type="AGR" id="MGI:104571"/>
<accession>A0A1B0GRB0</accession>
<reference evidence="1" key="3">
    <citation type="submission" date="2025-08" db="UniProtKB">
        <authorList>
            <consortium name="Ensembl"/>
        </authorList>
    </citation>
    <scope>IDENTIFICATION</scope>
    <source>
        <strain evidence="1">C57BL/6J</strain>
    </source>
</reference>
<reference evidence="1 3" key="1">
    <citation type="journal article" date="2009" name="PLoS Biol.">
        <title>Lineage-specific biology revealed by a finished genome assembly of the mouse.</title>
        <authorList>
            <consortium name="Mouse Genome Sequencing Consortium"/>
            <person name="Church D.M."/>
            <person name="Goodstadt L."/>
            <person name="Hillier L.W."/>
            <person name="Zody M.C."/>
            <person name="Goldstein S."/>
            <person name="She X."/>
            <person name="Bult C.J."/>
            <person name="Agarwala R."/>
            <person name="Cherry J.L."/>
            <person name="DiCuccio M."/>
            <person name="Hlavina W."/>
            <person name="Kapustin Y."/>
            <person name="Meric P."/>
            <person name="Maglott D."/>
            <person name="Birtle Z."/>
            <person name="Marques A.C."/>
            <person name="Graves T."/>
            <person name="Zhou S."/>
            <person name="Teague B."/>
            <person name="Potamousis K."/>
            <person name="Churas C."/>
            <person name="Place M."/>
            <person name="Herschleb J."/>
            <person name="Runnheim R."/>
            <person name="Forrest D."/>
            <person name="Amos-Landgraf J."/>
            <person name="Schwartz D.C."/>
            <person name="Cheng Z."/>
            <person name="Lindblad-Toh K."/>
            <person name="Eichler E.E."/>
            <person name="Ponting C.P."/>
        </authorList>
    </citation>
    <scope>NUCLEOTIDE SEQUENCE [LARGE SCALE GENOMIC DNA]</scope>
    <source>
        <strain evidence="1 3">C57BL/6J</strain>
    </source>
</reference>
<gene>
    <name evidence="1 2" type="primary">Clcn4</name>
</gene>